<evidence type="ECO:0000256" key="1">
    <source>
        <dbReference type="SAM" id="Phobius"/>
    </source>
</evidence>
<dbReference type="STRING" id="487685.SAMN04488696_2796"/>
<organism evidence="2 3">
    <name type="scientific">Methanolobus profundi</name>
    <dbReference type="NCBI Taxonomy" id="487685"/>
    <lineage>
        <taxon>Archaea</taxon>
        <taxon>Methanobacteriati</taxon>
        <taxon>Methanobacteriota</taxon>
        <taxon>Stenosarchaea group</taxon>
        <taxon>Methanomicrobia</taxon>
        <taxon>Methanosarcinales</taxon>
        <taxon>Methanosarcinaceae</taxon>
        <taxon>Methanolobus</taxon>
    </lineage>
</organism>
<protein>
    <submittedName>
        <fullName evidence="2">Uncharacterized protein</fullName>
    </submittedName>
</protein>
<evidence type="ECO:0000313" key="3">
    <source>
        <dbReference type="Proteomes" id="UP000198535"/>
    </source>
</evidence>
<dbReference type="OrthoDB" id="137781at2157"/>
<reference evidence="3" key="1">
    <citation type="submission" date="2016-10" db="EMBL/GenBank/DDBJ databases">
        <authorList>
            <person name="Varghese N."/>
            <person name="Submissions S."/>
        </authorList>
    </citation>
    <scope>NUCLEOTIDE SEQUENCE [LARGE SCALE GENOMIC DNA]</scope>
    <source>
        <strain evidence="3">Mob M</strain>
    </source>
</reference>
<feature type="transmembrane region" description="Helical" evidence="1">
    <location>
        <begin position="286"/>
        <end position="309"/>
    </location>
</feature>
<gene>
    <name evidence="2" type="ORF">SAMN04488696_2796</name>
</gene>
<keyword evidence="1" id="KW-1133">Transmembrane helix</keyword>
<keyword evidence="1" id="KW-0472">Membrane</keyword>
<sequence>MKLRCIVVCSLLFLCIVSIASAEETYEKDNLLYVDYEVPNDYYIVSVNLDNIDANFNSTTVLDAFGKEYFIYVNNTKSRGWWVYDVTLVYPNGTSESYTISDLQPIAFDTDIKIQYYYSEASASDFNLDVDVYVGILPLSATFENIGLFGEVVVFDNVQSSCDNYFDIKVTYVDAEEYEEIQGSSITDYFSSFDELFSWAWSSILSFVEKVPGVGPYLSDSLEISVLIIDDVFFYFNLFFVEYLETTILTIEFFILSASIIKTQKDDNIFVIIDTILSTHKNVIEFVFKIAVGSVSIFIDIIKMIAAMVSSIKPL</sequence>
<dbReference type="RefSeq" id="WP_091937991.1">
    <property type="nucleotide sequence ID" value="NZ_FOUJ01000007.1"/>
</dbReference>
<accession>A0A1I4UMS7</accession>
<dbReference type="AlphaFoldDB" id="A0A1I4UMS7"/>
<dbReference type="EMBL" id="FOUJ01000007">
    <property type="protein sequence ID" value="SFM90266.1"/>
    <property type="molecule type" value="Genomic_DNA"/>
</dbReference>
<dbReference type="Proteomes" id="UP000198535">
    <property type="component" value="Unassembled WGS sequence"/>
</dbReference>
<proteinExistence type="predicted"/>
<evidence type="ECO:0000313" key="2">
    <source>
        <dbReference type="EMBL" id="SFM90266.1"/>
    </source>
</evidence>
<keyword evidence="1" id="KW-0812">Transmembrane</keyword>
<name>A0A1I4UMS7_9EURY</name>
<keyword evidence="3" id="KW-1185">Reference proteome</keyword>